<dbReference type="AlphaFoldDB" id="A0A073KI66"/>
<name>A0A073KI66_9BACI</name>
<organism evidence="1 2">
    <name type="scientific">Bacillus gaemokensis</name>
    <dbReference type="NCBI Taxonomy" id="574375"/>
    <lineage>
        <taxon>Bacteria</taxon>
        <taxon>Bacillati</taxon>
        <taxon>Bacillota</taxon>
        <taxon>Bacilli</taxon>
        <taxon>Bacillales</taxon>
        <taxon>Bacillaceae</taxon>
        <taxon>Bacillus</taxon>
        <taxon>Bacillus cereus group</taxon>
    </lineage>
</organism>
<dbReference type="EMBL" id="JOTM01000001">
    <property type="protein sequence ID" value="KEK26270.1"/>
    <property type="molecule type" value="Genomic_DNA"/>
</dbReference>
<dbReference type="Proteomes" id="UP000027778">
    <property type="component" value="Unassembled WGS sequence"/>
</dbReference>
<accession>A0A073KI66</accession>
<reference evidence="1 2" key="1">
    <citation type="submission" date="2014-06" db="EMBL/GenBank/DDBJ databases">
        <title>Draft genome sequence of Bacillus gaemokensis JCM 15801 (MCCC 1A00707).</title>
        <authorList>
            <person name="Lai Q."/>
            <person name="Liu Y."/>
            <person name="Shao Z."/>
        </authorList>
    </citation>
    <scope>NUCLEOTIDE SEQUENCE [LARGE SCALE GENOMIC DNA]</scope>
    <source>
        <strain evidence="1 2">JCM 15801</strain>
    </source>
</reference>
<dbReference type="STRING" id="574375.AZF08_03305"/>
<comment type="caution">
    <text evidence="1">The sequence shown here is derived from an EMBL/GenBank/DDBJ whole genome shotgun (WGS) entry which is preliminary data.</text>
</comment>
<evidence type="ECO:0000313" key="1">
    <source>
        <dbReference type="EMBL" id="KEK26270.1"/>
    </source>
</evidence>
<keyword evidence="2" id="KW-1185">Reference proteome</keyword>
<evidence type="ECO:0008006" key="3">
    <source>
        <dbReference type="Google" id="ProtNLM"/>
    </source>
</evidence>
<sequence length="67" mass="7908">MCLLQATYEQGTSEIIHIPHSYLSFLVYGRKRVVAIFNRTNNKRIGNLKNMHEQYRTDTNNHPPTYI</sequence>
<proteinExistence type="predicted"/>
<protein>
    <recommendedName>
        <fullName evidence="3">Transposase</fullName>
    </recommendedName>
</protein>
<gene>
    <name evidence="1" type="ORF">BAGA_03250</name>
</gene>
<evidence type="ECO:0000313" key="2">
    <source>
        <dbReference type="Proteomes" id="UP000027778"/>
    </source>
</evidence>